<dbReference type="Pfam" id="PF00293">
    <property type="entry name" value="NUDIX"/>
    <property type="match status" value="1"/>
</dbReference>
<dbReference type="SUPFAM" id="SSF55811">
    <property type="entry name" value="Nudix"/>
    <property type="match status" value="1"/>
</dbReference>
<dbReference type="GO" id="GO:0016787">
    <property type="term" value="F:hydrolase activity"/>
    <property type="evidence" value="ECO:0007669"/>
    <property type="project" value="UniProtKB-KW"/>
</dbReference>
<sequence>MPLPRPPPKDGFTFTWDPSVEHLNVSMKEYVSTHAGLDATCTGALVFSRAAAGGGDGQEDRILLMERAPTDSMPLRWEVPGGGCDWDDASLLHALARELWEESGLLLRAVVRQVGEPYLFATRRGLRIAKFTFEVQVEVEVAALPQVTLDPNEHVRFLWATEEECCRHRVAVGDGGEEVVDIEFTTKAQFEDILLGFRLRREAEVKAVESVSA</sequence>
<reference evidence="2" key="2">
    <citation type="submission" date="2023-06" db="EMBL/GenBank/DDBJ databases">
        <authorList>
            <consortium name="Lawrence Berkeley National Laboratory"/>
            <person name="Haridas S."/>
            <person name="Hensen N."/>
            <person name="Bonometti L."/>
            <person name="Westerberg I."/>
            <person name="Brannstrom I.O."/>
            <person name="Guillou S."/>
            <person name="Cros-Aarteil S."/>
            <person name="Calhoun S."/>
            <person name="Kuo A."/>
            <person name="Mondo S."/>
            <person name="Pangilinan J."/>
            <person name="Riley R."/>
            <person name="Labutti K."/>
            <person name="Andreopoulos B."/>
            <person name="Lipzen A."/>
            <person name="Chen C."/>
            <person name="Yanf M."/>
            <person name="Daum C."/>
            <person name="Ng V."/>
            <person name="Clum A."/>
            <person name="Steindorff A."/>
            <person name="Ohm R."/>
            <person name="Martin F."/>
            <person name="Silar P."/>
            <person name="Natvig D."/>
            <person name="Lalanne C."/>
            <person name="Gautier V."/>
            <person name="Ament-Velasquez S.L."/>
            <person name="Kruys A."/>
            <person name="Hutchinson M.I."/>
            <person name="Powell A.J."/>
            <person name="Barry K."/>
            <person name="Miller A.N."/>
            <person name="Grigoriev I.V."/>
            <person name="Debuchy R."/>
            <person name="Gladieux P."/>
            <person name="Thoren M.H."/>
            <person name="Johannesson H."/>
        </authorList>
    </citation>
    <scope>NUCLEOTIDE SEQUENCE</scope>
    <source>
        <strain evidence="2">CBS 958.72</strain>
    </source>
</reference>
<evidence type="ECO:0000259" key="1">
    <source>
        <dbReference type="PROSITE" id="PS51462"/>
    </source>
</evidence>
<dbReference type="Proteomes" id="UP001287356">
    <property type="component" value="Unassembled WGS sequence"/>
</dbReference>
<dbReference type="Gene3D" id="3.90.79.10">
    <property type="entry name" value="Nucleoside Triphosphate Pyrophosphohydrolase"/>
    <property type="match status" value="1"/>
</dbReference>
<evidence type="ECO:0000313" key="2">
    <source>
        <dbReference type="EMBL" id="KAK3380478.1"/>
    </source>
</evidence>
<keyword evidence="2" id="KW-0378">Hydrolase</keyword>
<feature type="domain" description="Nudix hydrolase" evidence="1">
    <location>
        <begin position="37"/>
        <end position="183"/>
    </location>
</feature>
<accession>A0AAE0NFB8</accession>
<organism evidence="2 3">
    <name type="scientific">Lasiosphaeria ovina</name>
    <dbReference type="NCBI Taxonomy" id="92902"/>
    <lineage>
        <taxon>Eukaryota</taxon>
        <taxon>Fungi</taxon>
        <taxon>Dikarya</taxon>
        <taxon>Ascomycota</taxon>
        <taxon>Pezizomycotina</taxon>
        <taxon>Sordariomycetes</taxon>
        <taxon>Sordariomycetidae</taxon>
        <taxon>Sordariales</taxon>
        <taxon>Lasiosphaeriaceae</taxon>
        <taxon>Lasiosphaeria</taxon>
    </lineage>
</organism>
<gene>
    <name evidence="2" type="ORF">B0T24DRAFT_615565</name>
</gene>
<reference evidence="2" key="1">
    <citation type="journal article" date="2023" name="Mol. Phylogenet. Evol.">
        <title>Genome-scale phylogeny and comparative genomics of the fungal order Sordariales.</title>
        <authorList>
            <person name="Hensen N."/>
            <person name="Bonometti L."/>
            <person name="Westerberg I."/>
            <person name="Brannstrom I.O."/>
            <person name="Guillou S."/>
            <person name="Cros-Aarteil S."/>
            <person name="Calhoun S."/>
            <person name="Haridas S."/>
            <person name="Kuo A."/>
            <person name="Mondo S."/>
            <person name="Pangilinan J."/>
            <person name="Riley R."/>
            <person name="LaButti K."/>
            <person name="Andreopoulos B."/>
            <person name="Lipzen A."/>
            <person name="Chen C."/>
            <person name="Yan M."/>
            <person name="Daum C."/>
            <person name="Ng V."/>
            <person name="Clum A."/>
            <person name="Steindorff A."/>
            <person name="Ohm R.A."/>
            <person name="Martin F."/>
            <person name="Silar P."/>
            <person name="Natvig D.O."/>
            <person name="Lalanne C."/>
            <person name="Gautier V."/>
            <person name="Ament-Velasquez S.L."/>
            <person name="Kruys A."/>
            <person name="Hutchinson M.I."/>
            <person name="Powell A.J."/>
            <person name="Barry K."/>
            <person name="Miller A.N."/>
            <person name="Grigoriev I.V."/>
            <person name="Debuchy R."/>
            <person name="Gladieux P."/>
            <person name="Hiltunen Thoren M."/>
            <person name="Johannesson H."/>
        </authorList>
    </citation>
    <scope>NUCLEOTIDE SEQUENCE</scope>
    <source>
        <strain evidence="2">CBS 958.72</strain>
    </source>
</reference>
<proteinExistence type="predicted"/>
<dbReference type="PANTHER" id="PTHR43736">
    <property type="entry name" value="ADP-RIBOSE PYROPHOSPHATASE"/>
    <property type="match status" value="1"/>
</dbReference>
<dbReference type="InterPro" id="IPR000086">
    <property type="entry name" value="NUDIX_hydrolase_dom"/>
</dbReference>
<name>A0AAE0NFB8_9PEZI</name>
<keyword evidence="3" id="KW-1185">Reference proteome</keyword>
<protein>
    <submittedName>
        <fullName evidence="2">NUDIX hydrolase domain-like protein</fullName>
    </submittedName>
</protein>
<dbReference type="PROSITE" id="PS51462">
    <property type="entry name" value="NUDIX"/>
    <property type="match status" value="1"/>
</dbReference>
<dbReference type="AlphaFoldDB" id="A0AAE0NFB8"/>
<dbReference type="EMBL" id="JAULSN010000002">
    <property type="protein sequence ID" value="KAK3380478.1"/>
    <property type="molecule type" value="Genomic_DNA"/>
</dbReference>
<dbReference type="InterPro" id="IPR015797">
    <property type="entry name" value="NUDIX_hydrolase-like_dom_sf"/>
</dbReference>
<dbReference type="CDD" id="cd02883">
    <property type="entry name" value="NUDIX_Hydrolase"/>
    <property type="match status" value="1"/>
</dbReference>
<evidence type="ECO:0000313" key="3">
    <source>
        <dbReference type="Proteomes" id="UP001287356"/>
    </source>
</evidence>
<dbReference type="PANTHER" id="PTHR43736:SF1">
    <property type="entry name" value="DIHYDRONEOPTERIN TRIPHOSPHATE DIPHOSPHATASE"/>
    <property type="match status" value="1"/>
</dbReference>
<comment type="caution">
    <text evidence="2">The sequence shown here is derived from an EMBL/GenBank/DDBJ whole genome shotgun (WGS) entry which is preliminary data.</text>
</comment>